<reference evidence="2 3" key="1">
    <citation type="journal article" date="2023" name="Cell">
        <title>Genetic manipulation of Patescibacteria provides mechanistic insights into microbial dark matter and the epibiotic lifestyle.</title>
        <authorList>
            <person name="Wang Y."/>
            <person name="Gallagher L.A."/>
            <person name="Andrade P.A."/>
            <person name="Liu A."/>
            <person name="Humphreys I.R."/>
            <person name="Turkarslan S."/>
            <person name="Cutler K.J."/>
            <person name="Arrieta-Ortiz M.L."/>
            <person name="Li Y."/>
            <person name="Radey M.C."/>
            <person name="McLean J.S."/>
            <person name="Cong Q."/>
            <person name="Baker D."/>
            <person name="Baliga N.S."/>
            <person name="Peterson S.B."/>
            <person name="Mougous J.D."/>
        </authorList>
    </citation>
    <scope>NUCLEOTIDE SEQUENCE [LARGE SCALE GENOMIC DNA]</scope>
    <source>
        <strain evidence="2 3">ML1</strain>
    </source>
</reference>
<evidence type="ECO:0000313" key="2">
    <source>
        <dbReference type="EMBL" id="WIO45756.1"/>
    </source>
</evidence>
<dbReference type="RefSeq" id="WP_376754129.1">
    <property type="nucleotide sequence ID" value="NZ_CP124550.1"/>
</dbReference>
<accession>A0ABY8WUL0</accession>
<feature type="transmembrane region" description="Helical" evidence="1">
    <location>
        <begin position="12"/>
        <end position="33"/>
    </location>
</feature>
<evidence type="ECO:0000256" key="1">
    <source>
        <dbReference type="SAM" id="Phobius"/>
    </source>
</evidence>
<dbReference type="Proteomes" id="UP001177295">
    <property type="component" value="Chromosome"/>
</dbReference>
<organism evidence="2 3">
    <name type="scientific">Candidatus Southlakia epibionticum</name>
    <dbReference type="NCBI Taxonomy" id="3043284"/>
    <lineage>
        <taxon>Bacteria</taxon>
        <taxon>Candidatus Saccharimonadota</taxon>
        <taxon>Candidatus Saccharimonadia</taxon>
        <taxon>Candidatus Saccharimonadales</taxon>
        <taxon>Candidatus Saccharimonadaceae</taxon>
        <taxon>Candidatus Southlakia</taxon>
    </lineage>
</organism>
<dbReference type="EMBL" id="CP124550">
    <property type="protein sequence ID" value="WIO45756.1"/>
    <property type="molecule type" value="Genomic_DNA"/>
</dbReference>
<gene>
    <name evidence="2" type="primary">pilX2</name>
    <name evidence="2" type="ORF">SEML1_0116</name>
</gene>
<keyword evidence="1" id="KW-1133">Transmembrane helix</keyword>
<protein>
    <submittedName>
        <fullName evidence="2">PilX2</fullName>
    </submittedName>
</protein>
<sequence>MNRQSEKGMVSIIVVMFTSLLLVIISVGFVRLMSQEETQASDNNLSQSAYDSAVSGVEDAKRVITACANGSTASAACTAILAQRCDTVQKAGIAASTTDTRVTIRSNGAPADSTQGQAYTCVKIESTTDDVKHTLEEGVSKVIPLKTTNDTDHIMVQWTLKSDETPAIANPNDTNPNHLPQHDAWGADAPAMLRVQIVAPEKPDGSMEQVDYDSSQVMTALLRPTSVRGSSAMINTISLQATRAAGSQTNVTVSPSPVLCSAARFNANQYACAAVLTIPNGRQLKAGSRMAFMRVTSLYTRTQLRVSFEDASGNATAQFDGVQPLVDSTGRAGDVYRRVLSRVSPDGAFTFPEYAVDTTGSLCKDFSVSDTAAISGVCDPRPKK</sequence>
<keyword evidence="1" id="KW-0472">Membrane</keyword>
<proteinExistence type="predicted"/>
<keyword evidence="1" id="KW-0812">Transmembrane</keyword>
<keyword evidence="3" id="KW-1185">Reference proteome</keyword>
<name>A0ABY8WUL0_9BACT</name>
<evidence type="ECO:0000313" key="3">
    <source>
        <dbReference type="Proteomes" id="UP001177295"/>
    </source>
</evidence>